<keyword evidence="5" id="KW-0573">Peptidoglycan synthesis</keyword>
<feature type="transmembrane region" description="Helical" evidence="10">
    <location>
        <begin position="125"/>
        <end position="145"/>
    </location>
</feature>
<keyword evidence="4" id="KW-0133">Cell shape</keyword>
<dbReference type="PANTHER" id="PTHR47019:SF1">
    <property type="entry name" value="LIPID II FLIPPASE MURJ"/>
    <property type="match status" value="1"/>
</dbReference>
<dbReference type="AlphaFoldDB" id="A0A6N2Z2D2"/>
<dbReference type="GO" id="GO:0034204">
    <property type="term" value="P:lipid translocation"/>
    <property type="evidence" value="ECO:0007669"/>
    <property type="project" value="TreeGrafter"/>
</dbReference>
<evidence type="ECO:0000256" key="3">
    <source>
        <dbReference type="ARBA" id="ARBA00022692"/>
    </source>
</evidence>
<reference evidence="11" key="1">
    <citation type="submission" date="2019-11" db="EMBL/GenBank/DDBJ databases">
        <authorList>
            <person name="Feng L."/>
        </authorList>
    </citation>
    <scope>NUCLEOTIDE SEQUENCE</scope>
    <source>
        <strain evidence="11">PagglomeransLFYP105</strain>
    </source>
</reference>
<evidence type="ECO:0000256" key="7">
    <source>
        <dbReference type="ARBA" id="ARBA00023136"/>
    </source>
</evidence>
<evidence type="ECO:0000256" key="4">
    <source>
        <dbReference type="ARBA" id="ARBA00022960"/>
    </source>
</evidence>
<feature type="transmembrane region" description="Helical" evidence="10">
    <location>
        <begin position="400"/>
        <end position="421"/>
    </location>
</feature>
<dbReference type="GO" id="GO:0005886">
    <property type="term" value="C:plasma membrane"/>
    <property type="evidence" value="ECO:0007669"/>
    <property type="project" value="UniProtKB-SubCell"/>
</dbReference>
<gene>
    <name evidence="11" type="primary">murJ_2</name>
    <name evidence="11" type="ORF">PALFYP105_02325</name>
</gene>
<evidence type="ECO:0000256" key="8">
    <source>
        <dbReference type="ARBA" id="ARBA00060041"/>
    </source>
</evidence>
<keyword evidence="3 10" id="KW-0812">Transmembrane</keyword>
<comment type="similarity">
    <text evidence="9">Belongs to the MurJ/MviN family.</text>
</comment>
<evidence type="ECO:0000256" key="1">
    <source>
        <dbReference type="ARBA" id="ARBA00004651"/>
    </source>
</evidence>
<proteinExistence type="inferred from homology"/>
<evidence type="ECO:0000256" key="6">
    <source>
        <dbReference type="ARBA" id="ARBA00022989"/>
    </source>
</evidence>
<protein>
    <submittedName>
        <fullName evidence="11">Putative peptidoglycan biosynthesis protein MurJ</fullName>
    </submittedName>
</protein>
<keyword evidence="6 10" id="KW-1133">Transmembrane helix</keyword>
<sequence length="497" mass="55847">MKKAISQLLSGNMLSKVLGLVREVLMAKFFGTGDVNGAYRIAQTGTLVPINFMTSDSLNSAFIPLYKKYLTENEFRASTFKLCMFIFFALVSIAIFIVLYFLSDYWVGIMAPGISGNAREMSTELLKIMAICCPFYLFSALINYLSMAHGDYKPISMRASIQNVGMLLGVVAAYYFRNYLYLAWGFTGSYIIFSIWALLRARKSTILTLPHHFDIVEVKLVTKSFWITLRPLLILPLILQGNITLERALASFISIDVVSGLDYARFITDTVVFILSVPIAFAGLSEWSSQKPEVVRDKIKVIYKWLALLVINISFFIFFYAKDLVILLFMRGAFDHHSVAVTTDIIQGMCIGLWAQVIGYIFIKALSAHLKNKQVLIVMMVALLSNAIVNLVTYKVWGAFGLGLGNSIYSLMMFILSACYLKIAKDLLPVLIIISIGLVVYTSLILAFGHYLVEPDNVILRIMMNGSIFVMFSLIWAMSFPMYRNGIKGILTKKGLR</sequence>
<feature type="transmembrane region" description="Helical" evidence="10">
    <location>
        <begin position="375"/>
        <end position="394"/>
    </location>
</feature>
<evidence type="ECO:0000256" key="5">
    <source>
        <dbReference type="ARBA" id="ARBA00022984"/>
    </source>
</evidence>
<dbReference type="EMBL" id="CACRUS010000003">
    <property type="protein sequence ID" value="VYT72000.1"/>
    <property type="molecule type" value="Genomic_DNA"/>
</dbReference>
<dbReference type="InterPro" id="IPR051050">
    <property type="entry name" value="Lipid_II_flippase_MurJ/MviN"/>
</dbReference>
<dbReference type="PANTHER" id="PTHR47019">
    <property type="entry name" value="LIPID II FLIPPASE MURJ"/>
    <property type="match status" value="1"/>
</dbReference>
<feature type="transmembrane region" description="Helical" evidence="10">
    <location>
        <begin position="82"/>
        <end position="102"/>
    </location>
</feature>
<feature type="transmembrane region" description="Helical" evidence="10">
    <location>
        <begin position="428"/>
        <end position="452"/>
    </location>
</feature>
<name>A0A6N2Z2D2_ENTAG</name>
<evidence type="ECO:0000256" key="10">
    <source>
        <dbReference type="SAM" id="Phobius"/>
    </source>
</evidence>
<evidence type="ECO:0000256" key="9">
    <source>
        <dbReference type="ARBA" id="ARBA00061532"/>
    </source>
</evidence>
<organism evidence="11">
    <name type="scientific">Enterobacter agglomerans</name>
    <name type="common">Erwinia herbicola</name>
    <name type="synonym">Pantoea agglomerans</name>
    <dbReference type="NCBI Taxonomy" id="549"/>
    <lineage>
        <taxon>Bacteria</taxon>
        <taxon>Pseudomonadati</taxon>
        <taxon>Pseudomonadota</taxon>
        <taxon>Gammaproteobacteria</taxon>
        <taxon>Enterobacterales</taxon>
        <taxon>Erwiniaceae</taxon>
        <taxon>Pantoea</taxon>
        <taxon>Pantoea agglomerans group</taxon>
    </lineage>
</organism>
<comment type="function">
    <text evidence="8">Involved in peptidoglycan biosynthesis. Transports lipid-linked peptidoglycan precursors from the inner to the outer leaflet of the cytoplasmic membrane.</text>
</comment>
<feature type="transmembrane region" description="Helical" evidence="10">
    <location>
        <begin position="181"/>
        <end position="199"/>
    </location>
</feature>
<dbReference type="GO" id="GO:0009252">
    <property type="term" value="P:peptidoglycan biosynthetic process"/>
    <property type="evidence" value="ECO:0007669"/>
    <property type="project" value="UniProtKB-KW"/>
</dbReference>
<feature type="transmembrane region" description="Helical" evidence="10">
    <location>
        <begin position="458"/>
        <end position="478"/>
    </location>
</feature>
<feature type="transmembrane region" description="Helical" evidence="10">
    <location>
        <begin position="157"/>
        <end position="175"/>
    </location>
</feature>
<evidence type="ECO:0000256" key="2">
    <source>
        <dbReference type="ARBA" id="ARBA00022475"/>
    </source>
</evidence>
<keyword evidence="7 10" id="KW-0472">Membrane</keyword>
<comment type="subcellular location">
    <subcellularLocation>
        <location evidence="1">Cell membrane</location>
        <topology evidence="1">Multi-pass membrane protein</topology>
    </subcellularLocation>
</comment>
<accession>A0A6N2Z2D2</accession>
<keyword evidence="2" id="KW-1003">Cell membrane</keyword>
<evidence type="ECO:0000313" key="11">
    <source>
        <dbReference type="EMBL" id="VYT72000.1"/>
    </source>
</evidence>
<dbReference type="Pfam" id="PF03023">
    <property type="entry name" value="MurJ"/>
    <property type="match status" value="1"/>
</dbReference>
<feature type="transmembrane region" description="Helical" evidence="10">
    <location>
        <begin position="305"/>
        <end position="330"/>
    </location>
</feature>
<feature type="transmembrane region" description="Helical" evidence="10">
    <location>
        <begin position="345"/>
        <end position="363"/>
    </location>
</feature>
<dbReference type="InterPro" id="IPR004268">
    <property type="entry name" value="MurJ"/>
</dbReference>
<dbReference type="GO" id="GO:0008360">
    <property type="term" value="P:regulation of cell shape"/>
    <property type="evidence" value="ECO:0007669"/>
    <property type="project" value="UniProtKB-KW"/>
</dbReference>
<dbReference type="GO" id="GO:0015648">
    <property type="term" value="F:lipid-linked peptidoglycan transporter activity"/>
    <property type="evidence" value="ECO:0007669"/>
    <property type="project" value="TreeGrafter"/>
</dbReference>